<accession>A0ABR2EU29</accession>
<dbReference type="Proteomes" id="UP001472677">
    <property type="component" value="Unassembled WGS sequence"/>
</dbReference>
<evidence type="ECO:0000313" key="2">
    <source>
        <dbReference type="EMBL" id="KAK8565542.1"/>
    </source>
</evidence>
<dbReference type="EMBL" id="JBBPBM010000010">
    <property type="protein sequence ID" value="KAK8565542.1"/>
    <property type="molecule type" value="Genomic_DNA"/>
</dbReference>
<evidence type="ECO:0000313" key="3">
    <source>
        <dbReference type="Proteomes" id="UP001472677"/>
    </source>
</evidence>
<keyword evidence="3" id="KW-1185">Reference proteome</keyword>
<name>A0ABR2EU29_9ROSI</name>
<comment type="caution">
    <text evidence="2">The sequence shown here is derived from an EMBL/GenBank/DDBJ whole genome shotgun (WGS) entry which is preliminary data.</text>
</comment>
<proteinExistence type="predicted"/>
<evidence type="ECO:0000256" key="1">
    <source>
        <dbReference type="SAM" id="MobiDB-lite"/>
    </source>
</evidence>
<feature type="region of interest" description="Disordered" evidence="1">
    <location>
        <begin position="1"/>
        <end position="34"/>
    </location>
</feature>
<feature type="compositionally biased region" description="Polar residues" evidence="1">
    <location>
        <begin position="1"/>
        <end position="27"/>
    </location>
</feature>
<gene>
    <name evidence="2" type="ORF">V6N12_059100</name>
</gene>
<organism evidence="2 3">
    <name type="scientific">Hibiscus sabdariffa</name>
    <name type="common">roselle</name>
    <dbReference type="NCBI Taxonomy" id="183260"/>
    <lineage>
        <taxon>Eukaryota</taxon>
        <taxon>Viridiplantae</taxon>
        <taxon>Streptophyta</taxon>
        <taxon>Embryophyta</taxon>
        <taxon>Tracheophyta</taxon>
        <taxon>Spermatophyta</taxon>
        <taxon>Magnoliopsida</taxon>
        <taxon>eudicotyledons</taxon>
        <taxon>Gunneridae</taxon>
        <taxon>Pentapetalae</taxon>
        <taxon>rosids</taxon>
        <taxon>malvids</taxon>
        <taxon>Malvales</taxon>
        <taxon>Malvaceae</taxon>
        <taxon>Malvoideae</taxon>
        <taxon>Hibiscus</taxon>
    </lineage>
</organism>
<protein>
    <submittedName>
        <fullName evidence="2">Uncharacterized protein</fullName>
    </submittedName>
</protein>
<sequence length="86" mass="9358">MRVTSSPASFKVGKSTTGSNMKGSQGKANFGYRSPNKMSMSEWIQAASERIDVMVNAESVMNRIGIWGMEEEDPGLGLQNGDVNDR</sequence>
<reference evidence="2 3" key="1">
    <citation type="journal article" date="2024" name="G3 (Bethesda)">
        <title>Genome assembly of Hibiscus sabdariffa L. provides insights into metabolisms of medicinal natural products.</title>
        <authorList>
            <person name="Kim T."/>
        </authorList>
    </citation>
    <scope>NUCLEOTIDE SEQUENCE [LARGE SCALE GENOMIC DNA]</scope>
    <source>
        <strain evidence="2">TK-2024</strain>
        <tissue evidence="2">Old leaves</tissue>
    </source>
</reference>